<keyword evidence="5" id="KW-1185">Reference proteome</keyword>
<evidence type="ECO:0000256" key="2">
    <source>
        <dbReference type="SAM" id="Phobius"/>
    </source>
</evidence>
<evidence type="ECO:0000256" key="3">
    <source>
        <dbReference type="SAM" id="SignalP"/>
    </source>
</evidence>
<comment type="caution">
    <text evidence="4">The sequence shown here is derived from an EMBL/GenBank/DDBJ whole genome shotgun (WGS) entry which is preliminary data.</text>
</comment>
<sequence>MFENVGVSRLAIVMQMLIKFITCSVECNTNTICPFVRCTLQWYINRASESAIGAGAAGAAGATVAGAGAALALAVAAWRAARRRRKPRKPPAPQPEKTAEHDDAEPDLIPNNYSSESAIGAGAAGAAGATVAGAGAALALAVAAWRAARRRRKPRKPPAPQPEKTAEHDDAEPDLIPNNYYSFIGCLCERRVTLADAARRRPMPPDAAHQIPAQIFIAIRTEKCDGVAFDPYKC</sequence>
<evidence type="ECO:0000313" key="5">
    <source>
        <dbReference type="Proteomes" id="UP001153954"/>
    </source>
</evidence>
<feature type="region of interest" description="Disordered" evidence="1">
    <location>
        <begin position="82"/>
        <end position="112"/>
    </location>
</feature>
<protein>
    <submittedName>
        <fullName evidence="4">Uncharacterized protein</fullName>
    </submittedName>
</protein>
<feature type="transmembrane region" description="Helical" evidence="2">
    <location>
        <begin position="118"/>
        <end position="145"/>
    </location>
</feature>
<dbReference type="EMBL" id="CAKOGL010000027">
    <property type="protein sequence ID" value="CAH2104102.1"/>
    <property type="molecule type" value="Genomic_DNA"/>
</dbReference>
<keyword evidence="2" id="KW-0472">Membrane</keyword>
<keyword evidence="2" id="KW-1133">Transmembrane helix</keyword>
<name>A0AAU9V1K0_EUPED</name>
<reference evidence="4" key="1">
    <citation type="submission" date="2022-03" db="EMBL/GenBank/DDBJ databases">
        <authorList>
            <person name="Tunstrom K."/>
        </authorList>
    </citation>
    <scope>NUCLEOTIDE SEQUENCE</scope>
</reference>
<dbReference type="Proteomes" id="UP001153954">
    <property type="component" value="Unassembled WGS sequence"/>
</dbReference>
<feature type="region of interest" description="Disordered" evidence="1">
    <location>
        <begin position="149"/>
        <end position="173"/>
    </location>
</feature>
<evidence type="ECO:0000313" key="4">
    <source>
        <dbReference type="EMBL" id="CAH2104102.1"/>
    </source>
</evidence>
<feature type="signal peptide" evidence="3">
    <location>
        <begin position="1"/>
        <end position="23"/>
    </location>
</feature>
<dbReference type="AlphaFoldDB" id="A0AAU9V1K0"/>
<feature type="chain" id="PRO_5043325557" evidence="3">
    <location>
        <begin position="24"/>
        <end position="234"/>
    </location>
</feature>
<feature type="transmembrane region" description="Helical" evidence="2">
    <location>
        <begin position="51"/>
        <end position="78"/>
    </location>
</feature>
<accession>A0AAU9V1K0</accession>
<evidence type="ECO:0000256" key="1">
    <source>
        <dbReference type="SAM" id="MobiDB-lite"/>
    </source>
</evidence>
<proteinExistence type="predicted"/>
<gene>
    <name evidence="4" type="ORF">EEDITHA_LOCUS18529</name>
</gene>
<organism evidence="4 5">
    <name type="scientific">Euphydryas editha</name>
    <name type="common">Edith's checkerspot</name>
    <dbReference type="NCBI Taxonomy" id="104508"/>
    <lineage>
        <taxon>Eukaryota</taxon>
        <taxon>Metazoa</taxon>
        <taxon>Ecdysozoa</taxon>
        <taxon>Arthropoda</taxon>
        <taxon>Hexapoda</taxon>
        <taxon>Insecta</taxon>
        <taxon>Pterygota</taxon>
        <taxon>Neoptera</taxon>
        <taxon>Endopterygota</taxon>
        <taxon>Lepidoptera</taxon>
        <taxon>Glossata</taxon>
        <taxon>Ditrysia</taxon>
        <taxon>Papilionoidea</taxon>
        <taxon>Nymphalidae</taxon>
        <taxon>Nymphalinae</taxon>
        <taxon>Euphydryas</taxon>
    </lineage>
</organism>
<keyword evidence="2" id="KW-0812">Transmembrane</keyword>
<keyword evidence="3" id="KW-0732">Signal</keyword>